<reference evidence="2 3" key="1">
    <citation type="submission" date="2024-02" db="EMBL/GenBank/DDBJ databases">
        <title>High-quality chromosome-scale genome assembly of Pensacola bahiagrass (Paspalum notatum Flugge var. saurae).</title>
        <authorList>
            <person name="Vega J.M."/>
            <person name="Podio M."/>
            <person name="Orjuela J."/>
            <person name="Siena L.A."/>
            <person name="Pessino S.C."/>
            <person name="Combes M.C."/>
            <person name="Mariac C."/>
            <person name="Albertini E."/>
            <person name="Pupilli F."/>
            <person name="Ortiz J.P.A."/>
            <person name="Leblanc O."/>
        </authorList>
    </citation>
    <scope>NUCLEOTIDE SEQUENCE [LARGE SCALE GENOMIC DNA]</scope>
    <source>
        <strain evidence="2">R1</strain>
        <tissue evidence="2">Leaf</tissue>
    </source>
</reference>
<keyword evidence="1" id="KW-1133">Transmembrane helix</keyword>
<gene>
    <name evidence="2" type="ORF">U9M48_033190</name>
</gene>
<proteinExistence type="predicted"/>
<evidence type="ECO:0000313" key="3">
    <source>
        <dbReference type="Proteomes" id="UP001341281"/>
    </source>
</evidence>
<name>A0AAQ3U7P7_PASNO</name>
<accession>A0AAQ3U7P7</accession>
<keyword evidence="3" id="KW-1185">Reference proteome</keyword>
<protein>
    <submittedName>
        <fullName evidence="2">Uncharacterized protein</fullName>
    </submittedName>
</protein>
<dbReference type="EMBL" id="CP144751">
    <property type="protein sequence ID" value="WVZ86404.1"/>
    <property type="molecule type" value="Genomic_DNA"/>
</dbReference>
<organism evidence="2 3">
    <name type="scientific">Paspalum notatum var. saurae</name>
    <dbReference type="NCBI Taxonomy" id="547442"/>
    <lineage>
        <taxon>Eukaryota</taxon>
        <taxon>Viridiplantae</taxon>
        <taxon>Streptophyta</taxon>
        <taxon>Embryophyta</taxon>
        <taxon>Tracheophyta</taxon>
        <taxon>Spermatophyta</taxon>
        <taxon>Magnoliopsida</taxon>
        <taxon>Liliopsida</taxon>
        <taxon>Poales</taxon>
        <taxon>Poaceae</taxon>
        <taxon>PACMAD clade</taxon>
        <taxon>Panicoideae</taxon>
        <taxon>Andropogonodae</taxon>
        <taxon>Paspaleae</taxon>
        <taxon>Paspalinae</taxon>
        <taxon>Paspalum</taxon>
    </lineage>
</organism>
<dbReference type="Proteomes" id="UP001341281">
    <property type="component" value="Chromosome 07"/>
</dbReference>
<sequence>MALRSLVGKMKALPLPRQVLGSRAFATAPKPKAGSWAEMLAKFEDLAFRNGSVDEYIRALDASMHKQLKPIRDKRQRENRIYHGLLLLVTVGGFGSAGYIRRSSKKNPYPV</sequence>
<keyword evidence="1" id="KW-0472">Membrane</keyword>
<dbReference type="AlphaFoldDB" id="A0AAQ3U7P7"/>
<keyword evidence="1" id="KW-0812">Transmembrane</keyword>
<evidence type="ECO:0000256" key="1">
    <source>
        <dbReference type="SAM" id="Phobius"/>
    </source>
</evidence>
<feature type="transmembrane region" description="Helical" evidence="1">
    <location>
        <begin position="81"/>
        <end position="100"/>
    </location>
</feature>
<evidence type="ECO:0000313" key="2">
    <source>
        <dbReference type="EMBL" id="WVZ86404.1"/>
    </source>
</evidence>